<sequence>MRALVAVLFDNLSRVNLQHAQLTNVFKKPLTSSASLVFLWLPQMLTNLWTMASY</sequence>
<protein>
    <submittedName>
        <fullName evidence="1">Uncharacterized protein</fullName>
    </submittedName>
</protein>
<accession>A0A0A9AEV9</accession>
<dbReference type="EMBL" id="GBRH01248239">
    <property type="protein sequence ID" value="JAD49656.1"/>
    <property type="molecule type" value="Transcribed_RNA"/>
</dbReference>
<reference evidence="1" key="2">
    <citation type="journal article" date="2015" name="Data Brief">
        <title>Shoot transcriptome of the giant reed, Arundo donax.</title>
        <authorList>
            <person name="Barrero R.A."/>
            <person name="Guerrero F.D."/>
            <person name="Moolhuijzen P."/>
            <person name="Goolsby J.A."/>
            <person name="Tidwell J."/>
            <person name="Bellgard S.E."/>
            <person name="Bellgard M.I."/>
        </authorList>
    </citation>
    <scope>NUCLEOTIDE SEQUENCE</scope>
    <source>
        <tissue evidence="1">Shoot tissue taken approximately 20 cm above the soil surface</tissue>
    </source>
</reference>
<dbReference type="AlphaFoldDB" id="A0A0A9AEV9"/>
<proteinExistence type="predicted"/>
<name>A0A0A9AEV9_ARUDO</name>
<evidence type="ECO:0000313" key="1">
    <source>
        <dbReference type="EMBL" id="JAD49656.1"/>
    </source>
</evidence>
<organism evidence="1">
    <name type="scientific">Arundo donax</name>
    <name type="common">Giant reed</name>
    <name type="synonym">Donax arundinaceus</name>
    <dbReference type="NCBI Taxonomy" id="35708"/>
    <lineage>
        <taxon>Eukaryota</taxon>
        <taxon>Viridiplantae</taxon>
        <taxon>Streptophyta</taxon>
        <taxon>Embryophyta</taxon>
        <taxon>Tracheophyta</taxon>
        <taxon>Spermatophyta</taxon>
        <taxon>Magnoliopsida</taxon>
        <taxon>Liliopsida</taxon>
        <taxon>Poales</taxon>
        <taxon>Poaceae</taxon>
        <taxon>PACMAD clade</taxon>
        <taxon>Arundinoideae</taxon>
        <taxon>Arundineae</taxon>
        <taxon>Arundo</taxon>
    </lineage>
</organism>
<reference evidence="1" key="1">
    <citation type="submission" date="2014-09" db="EMBL/GenBank/DDBJ databases">
        <authorList>
            <person name="Magalhaes I.L.F."/>
            <person name="Oliveira U."/>
            <person name="Santos F.R."/>
            <person name="Vidigal T.H.D.A."/>
            <person name="Brescovit A.D."/>
            <person name="Santos A.J."/>
        </authorList>
    </citation>
    <scope>NUCLEOTIDE SEQUENCE</scope>
    <source>
        <tissue evidence="1">Shoot tissue taken approximately 20 cm above the soil surface</tissue>
    </source>
</reference>